<dbReference type="SMART" id="SM00847">
    <property type="entry name" value="HA2"/>
    <property type="match status" value="1"/>
</dbReference>
<dbReference type="Proteomes" id="UP001154282">
    <property type="component" value="Unassembled WGS sequence"/>
</dbReference>
<keyword evidence="7" id="KW-0508">mRNA splicing</keyword>
<dbReference type="CDD" id="cd17973">
    <property type="entry name" value="DEXHc_DHX15"/>
    <property type="match status" value="1"/>
</dbReference>
<dbReference type="FunFam" id="1.20.120.1080:FF:000003">
    <property type="entry name" value="Pre-mRNA-splicing factor ATP-dependent RNA helicase PRP43"/>
    <property type="match status" value="1"/>
</dbReference>
<dbReference type="AlphaFoldDB" id="A0AAV0Q1B0"/>
<name>A0AAV0Q1B0_9ROSI</name>
<dbReference type="GO" id="GO:0005524">
    <property type="term" value="F:ATP binding"/>
    <property type="evidence" value="ECO:0007669"/>
    <property type="project" value="UniProtKB-KW"/>
</dbReference>
<evidence type="ECO:0000256" key="7">
    <source>
        <dbReference type="ARBA" id="ARBA00023187"/>
    </source>
</evidence>
<dbReference type="EC" id="3.6.4.13" evidence="1"/>
<dbReference type="FunFam" id="3.40.50.300:FF:000615">
    <property type="entry name" value="pre-mRNA-splicing factor ATP-dependent RNA helicase DEAH7"/>
    <property type="match status" value="1"/>
</dbReference>
<dbReference type="GO" id="GO:0003724">
    <property type="term" value="F:RNA helicase activity"/>
    <property type="evidence" value="ECO:0007669"/>
    <property type="project" value="UniProtKB-EC"/>
</dbReference>
<keyword evidence="2" id="KW-0507">mRNA processing</keyword>
<dbReference type="Gene3D" id="3.40.50.300">
    <property type="entry name" value="P-loop containing nucleotide triphosphate hydrolases"/>
    <property type="match status" value="1"/>
</dbReference>
<evidence type="ECO:0000256" key="6">
    <source>
        <dbReference type="ARBA" id="ARBA00022840"/>
    </source>
</evidence>
<dbReference type="GO" id="GO:0008380">
    <property type="term" value="P:RNA splicing"/>
    <property type="evidence" value="ECO:0007669"/>
    <property type="project" value="UniProtKB-KW"/>
</dbReference>
<evidence type="ECO:0000256" key="5">
    <source>
        <dbReference type="ARBA" id="ARBA00022806"/>
    </source>
</evidence>
<keyword evidence="6" id="KW-0067">ATP-binding</keyword>
<dbReference type="SUPFAM" id="SSF52540">
    <property type="entry name" value="P-loop containing nucleoside triphosphate hydrolases"/>
    <property type="match status" value="1"/>
</dbReference>
<evidence type="ECO:0000313" key="10">
    <source>
        <dbReference type="EMBL" id="CAI0506979.1"/>
    </source>
</evidence>
<keyword evidence="3" id="KW-0547">Nucleotide-binding</keyword>
<dbReference type="GO" id="GO:0006397">
    <property type="term" value="P:mRNA processing"/>
    <property type="evidence" value="ECO:0007669"/>
    <property type="project" value="UniProtKB-KW"/>
</dbReference>
<dbReference type="GO" id="GO:0016787">
    <property type="term" value="F:hydrolase activity"/>
    <property type="evidence" value="ECO:0007669"/>
    <property type="project" value="UniProtKB-KW"/>
</dbReference>
<dbReference type="InterPro" id="IPR048333">
    <property type="entry name" value="HA2_WH"/>
</dbReference>
<keyword evidence="5" id="KW-0347">Helicase</keyword>
<dbReference type="PANTHER" id="PTHR18934:SF109">
    <property type="entry name" value="ATP-DEPENDENT RNA HELICASE DHX15 HOMOLOG"/>
    <property type="match status" value="1"/>
</dbReference>
<proteinExistence type="predicted"/>
<comment type="catalytic activity">
    <reaction evidence="8">
        <text>ATP + H2O = ADP + phosphate + H(+)</text>
        <dbReference type="Rhea" id="RHEA:13065"/>
        <dbReference type="ChEBI" id="CHEBI:15377"/>
        <dbReference type="ChEBI" id="CHEBI:15378"/>
        <dbReference type="ChEBI" id="CHEBI:30616"/>
        <dbReference type="ChEBI" id="CHEBI:43474"/>
        <dbReference type="ChEBI" id="CHEBI:456216"/>
        <dbReference type="EC" id="3.6.4.13"/>
    </reaction>
</comment>
<feature type="domain" description="Helicase ATP-binding" evidence="9">
    <location>
        <begin position="18"/>
        <end position="181"/>
    </location>
</feature>
<dbReference type="Gene3D" id="1.20.120.1080">
    <property type="match status" value="1"/>
</dbReference>
<dbReference type="PROSITE" id="PS51192">
    <property type="entry name" value="HELICASE_ATP_BIND_1"/>
    <property type="match status" value="1"/>
</dbReference>
<dbReference type="Pfam" id="PF21010">
    <property type="entry name" value="HA2_C"/>
    <property type="match status" value="1"/>
</dbReference>
<dbReference type="EMBL" id="CAMGYJ010000009">
    <property type="protein sequence ID" value="CAI0506979.1"/>
    <property type="molecule type" value="Genomic_DNA"/>
</dbReference>
<evidence type="ECO:0000256" key="8">
    <source>
        <dbReference type="ARBA" id="ARBA00047984"/>
    </source>
</evidence>
<keyword evidence="4" id="KW-0378">Hydrolase</keyword>
<dbReference type="InterPro" id="IPR027417">
    <property type="entry name" value="P-loop_NTPase"/>
</dbReference>
<evidence type="ECO:0000256" key="2">
    <source>
        <dbReference type="ARBA" id="ARBA00022664"/>
    </source>
</evidence>
<dbReference type="GO" id="GO:0003723">
    <property type="term" value="F:RNA binding"/>
    <property type="evidence" value="ECO:0007669"/>
    <property type="project" value="TreeGrafter"/>
</dbReference>
<sequence>ILDKRKTLPIWQHKEEILSSLKENQVLVLIGETGSGKTTQIPQFVLEMDKRRKMMVGCTQPRWVAAMSVSQRVAEEMDVTMGEEVGYTIRFEDKSSPKTVLKYLTDGMLLREAMTDPLLKSYSAIILDEAHERTVATDILFGLLKQVLRNRPDLKLVVMSATLEAEKFQGYFNGGAPLIKVPGRLHEVEVFYIAESQRDYVEAAIQTTDPEIVRSNLGSIFLTMKKLGIDDLVHFDYMDPPAPKTLERALEMLYYLGAMDDEGNLTRLGEIMSEFPFDPQTAKAPIVSPEFNCSNEILSICAILSVPNCFVRPPKGEARRKAANEAKARFAHIDGDHLTLLNVYHAFKLNNEEPLWCYENFINYKAMKSADNVRQQLVRIMSRYNLRMCSTEFSSRDYYVNIRKPILA</sequence>
<dbReference type="SMART" id="SM00487">
    <property type="entry name" value="DEXDc"/>
    <property type="match status" value="1"/>
</dbReference>
<feature type="non-terminal residue" evidence="10">
    <location>
        <position position="1"/>
    </location>
</feature>
<reference evidence="10" key="1">
    <citation type="submission" date="2022-08" db="EMBL/GenBank/DDBJ databases">
        <authorList>
            <person name="Gutierrez-Valencia J."/>
        </authorList>
    </citation>
    <scope>NUCLEOTIDE SEQUENCE</scope>
</reference>
<dbReference type="PROSITE" id="PS00690">
    <property type="entry name" value="DEAH_ATP_HELICASE"/>
    <property type="match status" value="1"/>
</dbReference>
<gene>
    <name evidence="10" type="ORF">LITE_LOCUS41147</name>
</gene>
<evidence type="ECO:0000256" key="4">
    <source>
        <dbReference type="ARBA" id="ARBA00022801"/>
    </source>
</evidence>
<evidence type="ECO:0000259" key="9">
    <source>
        <dbReference type="PROSITE" id="PS51192"/>
    </source>
</evidence>
<dbReference type="InterPro" id="IPR011545">
    <property type="entry name" value="DEAD/DEAH_box_helicase_dom"/>
</dbReference>
<dbReference type="InterPro" id="IPR007502">
    <property type="entry name" value="Helicase-assoc_dom"/>
</dbReference>
<dbReference type="Pfam" id="PF04408">
    <property type="entry name" value="WHD_HA2"/>
    <property type="match status" value="1"/>
</dbReference>
<organism evidence="10 11">
    <name type="scientific">Linum tenue</name>
    <dbReference type="NCBI Taxonomy" id="586396"/>
    <lineage>
        <taxon>Eukaryota</taxon>
        <taxon>Viridiplantae</taxon>
        <taxon>Streptophyta</taxon>
        <taxon>Embryophyta</taxon>
        <taxon>Tracheophyta</taxon>
        <taxon>Spermatophyta</taxon>
        <taxon>Magnoliopsida</taxon>
        <taxon>eudicotyledons</taxon>
        <taxon>Gunneridae</taxon>
        <taxon>Pentapetalae</taxon>
        <taxon>rosids</taxon>
        <taxon>fabids</taxon>
        <taxon>Malpighiales</taxon>
        <taxon>Linaceae</taxon>
        <taxon>Linum</taxon>
    </lineage>
</organism>
<comment type="caution">
    <text evidence="10">The sequence shown here is derived from an EMBL/GenBank/DDBJ whole genome shotgun (WGS) entry which is preliminary data.</text>
</comment>
<evidence type="ECO:0000256" key="3">
    <source>
        <dbReference type="ARBA" id="ARBA00022741"/>
    </source>
</evidence>
<evidence type="ECO:0000256" key="1">
    <source>
        <dbReference type="ARBA" id="ARBA00012552"/>
    </source>
</evidence>
<evidence type="ECO:0000313" key="11">
    <source>
        <dbReference type="Proteomes" id="UP001154282"/>
    </source>
</evidence>
<dbReference type="InterPro" id="IPR002464">
    <property type="entry name" value="DNA/RNA_helicase_DEAH_CS"/>
</dbReference>
<accession>A0AAV0Q1B0</accession>
<protein>
    <recommendedName>
        <fullName evidence="1">RNA helicase</fullName>
        <ecNumber evidence="1">3.6.4.13</ecNumber>
    </recommendedName>
</protein>
<keyword evidence="11" id="KW-1185">Reference proteome</keyword>
<dbReference type="Pfam" id="PF00270">
    <property type="entry name" value="DEAD"/>
    <property type="match status" value="1"/>
</dbReference>
<dbReference type="PANTHER" id="PTHR18934">
    <property type="entry name" value="ATP-DEPENDENT RNA HELICASE"/>
    <property type="match status" value="1"/>
</dbReference>
<dbReference type="InterPro" id="IPR014001">
    <property type="entry name" value="Helicase_ATP-bd"/>
</dbReference>
<dbReference type="InterPro" id="IPR044756">
    <property type="entry name" value="DHX15_DEXHc"/>
</dbReference>